<feature type="signal peptide" evidence="2">
    <location>
        <begin position="1"/>
        <end position="32"/>
    </location>
</feature>
<evidence type="ECO:0000256" key="2">
    <source>
        <dbReference type="SAM" id="SignalP"/>
    </source>
</evidence>
<organism evidence="3 4">
    <name type="scientific">Povalibacter uvarum</name>
    <dbReference type="NCBI Taxonomy" id="732238"/>
    <lineage>
        <taxon>Bacteria</taxon>
        <taxon>Pseudomonadati</taxon>
        <taxon>Pseudomonadota</taxon>
        <taxon>Gammaproteobacteria</taxon>
        <taxon>Steroidobacterales</taxon>
        <taxon>Steroidobacteraceae</taxon>
        <taxon>Povalibacter</taxon>
    </lineage>
</organism>
<evidence type="ECO:0000256" key="1">
    <source>
        <dbReference type="SAM" id="MobiDB-lite"/>
    </source>
</evidence>
<protein>
    <recommendedName>
        <fullName evidence="5">DUF1579 domain-containing protein</fullName>
    </recommendedName>
</protein>
<feature type="chain" id="PRO_5032945855" description="DUF1579 domain-containing protein" evidence="2">
    <location>
        <begin position="33"/>
        <end position="199"/>
    </location>
</feature>
<gene>
    <name evidence="3" type="ORF">HNQ60_005304</name>
</gene>
<sequence length="199" mass="22070">MTHRLVDPSRRDLLAAALGASGAMLLSPAIQAAASVSEKPDPVFAAHANDWSWLVGSWSVRHSRLKDRLAGSTEWEEFTGTCINWALMGGRGNVDDNILDFPSGRYRGVGVRAFDVETRQWSIWWIDSRRPGIEPPVRGGFADGVGTFIGDDTWKGKPVKVRFRWSKITPASAHWDQASSGDGGETWETNWHMDFTRTA</sequence>
<reference evidence="3 4" key="1">
    <citation type="submission" date="2020-08" db="EMBL/GenBank/DDBJ databases">
        <title>Genomic Encyclopedia of Type Strains, Phase IV (KMG-IV): sequencing the most valuable type-strain genomes for metagenomic binning, comparative biology and taxonomic classification.</title>
        <authorList>
            <person name="Goeker M."/>
        </authorList>
    </citation>
    <scope>NUCLEOTIDE SEQUENCE [LARGE SCALE GENOMIC DNA]</scope>
    <source>
        <strain evidence="3 4">DSM 26723</strain>
    </source>
</reference>
<dbReference type="Proteomes" id="UP000588068">
    <property type="component" value="Unassembled WGS sequence"/>
</dbReference>
<accession>A0A841HWQ3</accession>
<dbReference type="AlphaFoldDB" id="A0A841HWQ3"/>
<evidence type="ECO:0000313" key="3">
    <source>
        <dbReference type="EMBL" id="MBB6096382.1"/>
    </source>
</evidence>
<evidence type="ECO:0000313" key="4">
    <source>
        <dbReference type="Proteomes" id="UP000588068"/>
    </source>
</evidence>
<dbReference type="EMBL" id="JACHHZ010000007">
    <property type="protein sequence ID" value="MBB6096382.1"/>
    <property type="molecule type" value="Genomic_DNA"/>
</dbReference>
<keyword evidence="2" id="KW-0732">Signal</keyword>
<name>A0A841HWQ3_9GAMM</name>
<dbReference type="InterPro" id="IPR006311">
    <property type="entry name" value="TAT_signal"/>
</dbReference>
<feature type="region of interest" description="Disordered" evidence="1">
    <location>
        <begin position="174"/>
        <end position="199"/>
    </location>
</feature>
<comment type="caution">
    <text evidence="3">The sequence shown here is derived from an EMBL/GenBank/DDBJ whole genome shotgun (WGS) entry which is preliminary data.</text>
</comment>
<evidence type="ECO:0008006" key="5">
    <source>
        <dbReference type="Google" id="ProtNLM"/>
    </source>
</evidence>
<dbReference type="RefSeq" id="WP_221304471.1">
    <property type="nucleotide sequence ID" value="NZ_JACHHZ010000007.1"/>
</dbReference>
<keyword evidence="4" id="KW-1185">Reference proteome</keyword>
<proteinExistence type="predicted"/>
<dbReference type="PROSITE" id="PS51318">
    <property type="entry name" value="TAT"/>
    <property type="match status" value="1"/>
</dbReference>